<dbReference type="EMBL" id="NFKP01000033">
    <property type="protein sequence ID" value="OUP67453.1"/>
    <property type="molecule type" value="Genomic_DNA"/>
</dbReference>
<accession>A0A1Y4MFB3</accession>
<evidence type="ECO:0000256" key="1">
    <source>
        <dbReference type="SAM" id="MobiDB-lite"/>
    </source>
</evidence>
<organism evidence="2 3">
    <name type="scientific">Anaerotruncus colihominis</name>
    <dbReference type="NCBI Taxonomy" id="169435"/>
    <lineage>
        <taxon>Bacteria</taxon>
        <taxon>Bacillati</taxon>
        <taxon>Bacillota</taxon>
        <taxon>Clostridia</taxon>
        <taxon>Eubacteriales</taxon>
        <taxon>Oscillospiraceae</taxon>
        <taxon>Anaerotruncus</taxon>
    </lineage>
</organism>
<gene>
    <name evidence="2" type="ORF">B5F11_18105</name>
</gene>
<protein>
    <submittedName>
        <fullName evidence="2">Uncharacterized protein</fullName>
    </submittedName>
</protein>
<evidence type="ECO:0000313" key="2">
    <source>
        <dbReference type="EMBL" id="OUP67453.1"/>
    </source>
</evidence>
<sequence>MLARGSERRDTSSERNRINGIFKGWGRRRIPGALAPDRLTGKGLPPHRPDDCGLRTRTPGRPALRAMLARSPKAASFKRTAGKPALLTA</sequence>
<reference evidence="3" key="1">
    <citation type="submission" date="2017-04" db="EMBL/GenBank/DDBJ databases">
        <title>Function of individual gut microbiota members based on whole genome sequencing of pure cultures obtained from chicken caecum.</title>
        <authorList>
            <person name="Medvecky M."/>
            <person name="Cejkova D."/>
            <person name="Polansky O."/>
            <person name="Karasova D."/>
            <person name="Kubasova T."/>
            <person name="Cizek A."/>
            <person name="Rychlik I."/>
        </authorList>
    </citation>
    <scope>NUCLEOTIDE SEQUENCE [LARGE SCALE GENOMIC DNA]</scope>
    <source>
        <strain evidence="3">An175</strain>
    </source>
</reference>
<dbReference type="Proteomes" id="UP000196386">
    <property type="component" value="Unassembled WGS sequence"/>
</dbReference>
<feature type="region of interest" description="Disordered" evidence="1">
    <location>
        <begin position="33"/>
        <end position="89"/>
    </location>
</feature>
<comment type="caution">
    <text evidence="2">The sequence shown here is derived from an EMBL/GenBank/DDBJ whole genome shotgun (WGS) entry which is preliminary data.</text>
</comment>
<proteinExistence type="predicted"/>
<dbReference type="AlphaFoldDB" id="A0A1Y4MFB3"/>
<evidence type="ECO:0000313" key="3">
    <source>
        <dbReference type="Proteomes" id="UP000196386"/>
    </source>
</evidence>
<name>A0A1Y4MFB3_9FIRM</name>